<dbReference type="InterPro" id="IPR027417">
    <property type="entry name" value="P-loop_NTPase"/>
</dbReference>
<feature type="binding site" evidence="9">
    <location>
        <position position="16"/>
    </location>
    <ligand>
        <name>Mg(2+)</name>
        <dbReference type="ChEBI" id="CHEBI:18420"/>
    </ligand>
</feature>
<feature type="binding site" evidence="9">
    <location>
        <position position="43"/>
    </location>
    <ligand>
        <name>Mg(2+)</name>
        <dbReference type="ChEBI" id="CHEBI:18420"/>
    </ligand>
</feature>
<comment type="similarity">
    <text evidence="9">Belongs to the dethiobiotin synthetase family.</text>
</comment>
<comment type="subunit">
    <text evidence="9">Homodimer.</text>
</comment>
<evidence type="ECO:0000256" key="9">
    <source>
        <dbReference type="HAMAP-Rule" id="MF_00336"/>
    </source>
</evidence>
<dbReference type="SUPFAM" id="SSF52540">
    <property type="entry name" value="P-loop containing nucleoside triphosphate hydrolases"/>
    <property type="match status" value="1"/>
</dbReference>
<comment type="catalytic activity">
    <reaction evidence="8">
        <text>(7R,8S)-8-amino-7-(carboxyamino)nonanoate + ATP = (4R,5S)-dethiobiotin + ADP + phosphate + H(+)</text>
        <dbReference type="Rhea" id="RHEA:63684"/>
        <dbReference type="ChEBI" id="CHEBI:15378"/>
        <dbReference type="ChEBI" id="CHEBI:30616"/>
        <dbReference type="ChEBI" id="CHEBI:43474"/>
        <dbReference type="ChEBI" id="CHEBI:149470"/>
        <dbReference type="ChEBI" id="CHEBI:149473"/>
        <dbReference type="ChEBI" id="CHEBI:456216"/>
    </reaction>
</comment>
<evidence type="ECO:0000256" key="6">
    <source>
        <dbReference type="ARBA" id="ARBA00022840"/>
    </source>
</evidence>
<feature type="binding site" evidence="9">
    <location>
        <begin position="12"/>
        <end position="17"/>
    </location>
    <ligand>
        <name>ATP</name>
        <dbReference type="ChEBI" id="CHEBI:30616"/>
    </ligand>
</feature>
<comment type="pathway">
    <text evidence="9">Cofactor biosynthesis; biotin biosynthesis; biotin from 7,8-diaminononanoate: step 1/2.</text>
</comment>
<feature type="binding site" evidence="9">
    <location>
        <position position="43"/>
    </location>
    <ligand>
        <name>ATP</name>
        <dbReference type="ChEBI" id="CHEBI:30616"/>
    </ligand>
</feature>
<dbReference type="NCBIfam" id="TIGR00347">
    <property type="entry name" value="bioD"/>
    <property type="match status" value="1"/>
</dbReference>
<organism evidence="11 12">
    <name type="scientific">Chryseobacterium kwangjuense</name>
    <dbReference type="NCBI Taxonomy" id="267125"/>
    <lineage>
        <taxon>Bacteria</taxon>
        <taxon>Pseudomonadati</taxon>
        <taxon>Bacteroidota</taxon>
        <taxon>Flavobacteriia</taxon>
        <taxon>Flavobacteriales</taxon>
        <taxon>Weeksellaceae</taxon>
        <taxon>Chryseobacterium group</taxon>
        <taxon>Chryseobacterium</taxon>
    </lineage>
</organism>
<evidence type="ECO:0000256" key="2">
    <source>
        <dbReference type="ARBA" id="ARBA00022598"/>
    </source>
</evidence>
<comment type="caution">
    <text evidence="9">Lacks conserved residue(s) required for the propagation of feature annotation.</text>
</comment>
<comment type="caution">
    <text evidence="11">The sequence shown here is derived from an EMBL/GenBank/DDBJ whole genome shotgun (WGS) entry which is preliminary data.</text>
</comment>
<keyword evidence="6 9" id="KW-0067">ATP-binding</keyword>
<keyword evidence="4 9" id="KW-0547">Nucleotide-binding</keyword>
<dbReference type="HAMAP" id="MF_00336">
    <property type="entry name" value="BioD"/>
    <property type="match status" value="1"/>
</dbReference>
<keyword evidence="2 9" id="KW-0436">Ligase</keyword>
<feature type="active site" evidence="9">
    <location>
        <position position="32"/>
    </location>
</feature>
<comment type="subcellular location">
    <subcellularLocation>
        <location evidence="9">Cytoplasm</location>
    </subcellularLocation>
</comment>
<feature type="region of interest" description="Disordered" evidence="10">
    <location>
        <begin position="206"/>
        <end position="235"/>
    </location>
</feature>
<dbReference type="PANTHER" id="PTHR43210:SF2">
    <property type="entry name" value="ATP-DEPENDENT DETHIOBIOTIN SYNTHETASE BIOD 2"/>
    <property type="match status" value="1"/>
</dbReference>
<keyword evidence="7 9" id="KW-0460">Magnesium</keyword>
<keyword evidence="12" id="KW-1185">Reference proteome</keyword>
<proteinExistence type="inferred from homology"/>
<evidence type="ECO:0000256" key="4">
    <source>
        <dbReference type="ARBA" id="ARBA00022741"/>
    </source>
</evidence>
<keyword evidence="5 9" id="KW-0093">Biotin biosynthesis</keyword>
<name>A0ABW9K9W9_9FLAO</name>
<dbReference type="PANTHER" id="PTHR43210">
    <property type="entry name" value="DETHIOBIOTIN SYNTHETASE"/>
    <property type="match status" value="1"/>
</dbReference>
<keyword evidence="3 9" id="KW-0479">Metal-binding</keyword>
<keyword evidence="1 9" id="KW-0963">Cytoplasm</keyword>
<dbReference type="PIRSF" id="PIRSF006755">
    <property type="entry name" value="DTB_synth"/>
    <property type="match status" value="1"/>
</dbReference>
<dbReference type="EMBL" id="JBJXVJ010000004">
    <property type="protein sequence ID" value="MFN1219224.1"/>
    <property type="molecule type" value="Genomic_DNA"/>
</dbReference>
<comment type="catalytic activity">
    <reaction evidence="9">
        <text>(7R,8S)-7,8-diammoniononanoate + CO2 + ATP = (4R,5S)-dethiobiotin + ADP + phosphate + 3 H(+)</text>
        <dbReference type="Rhea" id="RHEA:15805"/>
        <dbReference type="ChEBI" id="CHEBI:15378"/>
        <dbReference type="ChEBI" id="CHEBI:16526"/>
        <dbReference type="ChEBI" id="CHEBI:30616"/>
        <dbReference type="ChEBI" id="CHEBI:43474"/>
        <dbReference type="ChEBI" id="CHEBI:149469"/>
        <dbReference type="ChEBI" id="CHEBI:149473"/>
        <dbReference type="ChEBI" id="CHEBI:456216"/>
        <dbReference type="EC" id="6.3.3.3"/>
    </reaction>
</comment>
<evidence type="ECO:0000256" key="7">
    <source>
        <dbReference type="ARBA" id="ARBA00022842"/>
    </source>
</evidence>
<dbReference type="RefSeq" id="WP_409357964.1">
    <property type="nucleotide sequence ID" value="NZ_JBJXVJ010000004.1"/>
</dbReference>
<evidence type="ECO:0000256" key="8">
    <source>
        <dbReference type="ARBA" id="ARBA00047386"/>
    </source>
</evidence>
<feature type="binding site" evidence="9">
    <location>
        <begin position="97"/>
        <end position="100"/>
    </location>
    <ligand>
        <name>ATP</name>
        <dbReference type="ChEBI" id="CHEBI:30616"/>
    </ligand>
</feature>
<feature type="binding site" evidence="9">
    <location>
        <position position="97"/>
    </location>
    <ligand>
        <name>Mg(2+)</name>
        <dbReference type="ChEBI" id="CHEBI:18420"/>
    </ligand>
</feature>
<gene>
    <name evidence="9 11" type="primary">bioD</name>
    <name evidence="11" type="ORF">ACKW6Q_19850</name>
</gene>
<accession>A0ABW9K9W9</accession>
<dbReference type="InterPro" id="IPR004472">
    <property type="entry name" value="DTB_synth_BioD"/>
</dbReference>
<sequence length="235" mass="26527">MNTLFITGIGTEVGKTICSAVLVQYFKADYWKPVQSGDLDYTDSHKIASWTENTRCHPETYRFKLAASPHQSAREENTEIKIEEFRLPKTDNKLIIEGAGGLMVPLSDEVFMIDLVEKLKLPVGLVVRNYLGCINHTLLSVMALHQRKIKLELLILNGNFPPDTERVITGFINNETGIIRIPEMNQPEKDSVKAVAEQLTKKQIYDNGSKNNHQKQLDERGNRRNLSSAFAGTDL</sequence>
<dbReference type="GO" id="GO:0004141">
    <property type="term" value="F:dethiobiotin synthase activity"/>
    <property type="evidence" value="ECO:0007669"/>
    <property type="project" value="UniProtKB-EC"/>
</dbReference>
<feature type="binding site" evidence="9">
    <location>
        <position position="36"/>
    </location>
    <ligand>
        <name>substrate</name>
    </ligand>
</feature>
<comment type="cofactor">
    <cofactor evidence="9">
        <name>Mg(2+)</name>
        <dbReference type="ChEBI" id="CHEBI:18420"/>
    </cofactor>
</comment>
<protein>
    <recommendedName>
        <fullName evidence="9">ATP-dependent dethiobiotin synthetase BioD</fullName>
        <ecNumber evidence="9">6.3.3.3</ecNumber>
    </recommendedName>
    <alternativeName>
        <fullName evidence="9">DTB synthetase</fullName>
        <shortName evidence="9">DTBS</shortName>
    </alternativeName>
    <alternativeName>
        <fullName evidence="9">Dethiobiotin synthase</fullName>
    </alternativeName>
</protein>
<dbReference type="Proteomes" id="UP001634154">
    <property type="component" value="Unassembled WGS sequence"/>
</dbReference>
<evidence type="ECO:0000256" key="3">
    <source>
        <dbReference type="ARBA" id="ARBA00022723"/>
    </source>
</evidence>
<dbReference type="CDD" id="cd03109">
    <property type="entry name" value="DTBS"/>
    <property type="match status" value="1"/>
</dbReference>
<dbReference type="Gene3D" id="3.40.50.300">
    <property type="entry name" value="P-loop containing nucleotide triphosphate hydrolases"/>
    <property type="match status" value="1"/>
</dbReference>
<evidence type="ECO:0000256" key="1">
    <source>
        <dbReference type="ARBA" id="ARBA00022490"/>
    </source>
</evidence>
<evidence type="ECO:0000313" key="11">
    <source>
        <dbReference type="EMBL" id="MFN1219224.1"/>
    </source>
</evidence>
<reference evidence="11 12" key="1">
    <citation type="submission" date="2024-12" db="EMBL/GenBank/DDBJ databases">
        <title>Draft genome sequence of Chryseobacterium kwangjuense AG447.</title>
        <authorList>
            <person name="Cheptsov V.S."/>
            <person name="Belov A."/>
            <person name="Zavarzina A.G."/>
        </authorList>
    </citation>
    <scope>NUCLEOTIDE SEQUENCE [LARGE SCALE GENOMIC DNA]</scope>
    <source>
        <strain evidence="11 12">AG447</strain>
    </source>
</reference>
<dbReference type="Pfam" id="PF13500">
    <property type="entry name" value="AAA_26"/>
    <property type="match status" value="1"/>
</dbReference>
<feature type="compositionally biased region" description="Polar residues" evidence="10">
    <location>
        <begin position="224"/>
        <end position="235"/>
    </location>
</feature>
<evidence type="ECO:0000256" key="10">
    <source>
        <dbReference type="SAM" id="MobiDB-lite"/>
    </source>
</evidence>
<evidence type="ECO:0000256" key="5">
    <source>
        <dbReference type="ARBA" id="ARBA00022756"/>
    </source>
</evidence>
<evidence type="ECO:0000313" key="12">
    <source>
        <dbReference type="Proteomes" id="UP001634154"/>
    </source>
</evidence>
<dbReference type="EC" id="6.3.3.3" evidence="9"/>
<comment type="function">
    <text evidence="9">Catalyzes a mechanistically unusual reaction, the ATP-dependent insertion of CO2 between the N7 and N8 nitrogen atoms of 7,8-diaminopelargonic acid (DAPA, also called 7,8-diammoniononanoate) to form a ureido ring.</text>
</comment>